<dbReference type="PROSITE" id="PS51462">
    <property type="entry name" value="NUDIX"/>
    <property type="match status" value="1"/>
</dbReference>
<evidence type="ECO:0000259" key="3">
    <source>
        <dbReference type="PROSITE" id="PS51462"/>
    </source>
</evidence>
<dbReference type="PANTHER" id="PTHR11839">
    <property type="entry name" value="UDP/ADP-SUGAR PYROPHOSPHATASE"/>
    <property type="match status" value="1"/>
</dbReference>
<evidence type="ECO:0000256" key="1">
    <source>
        <dbReference type="ARBA" id="ARBA00001946"/>
    </source>
</evidence>
<name>A0A3B0TAF0_9ZZZZ</name>
<dbReference type="PANTHER" id="PTHR11839:SF18">
    <property type="entry name" value="NUDIX HYDROLASE DOMAIN-CONTAINING PROTEIN"/>
    <property type="match status" value="1"/>
</dbReference>
<protein>
    <submittedName>
        <fullName evidence="4">ADP-ribose pyrophosphatase</fullName>
        <ecNumber evidence="4">3.6.1.13</ecNumber>
    </submittedName>
</protein>
<evidence type="ECO:0000313" key="4">
    <source>
        <dbReference type="EMBL" id="VAW03976.1"/>
    </source>
</evidence>
<gene>
    <name evidence="4" type="ORF">MNBD_ALPHA05-1899</name>
</gene>
<organism evidence="4">
    <name type="scientific">hydrothermal vent metagenome</name>
    <dbReference type="NCBI Taxonomy" id="652676"/>
    <lineage>
        <taxon>unclassified sequences</taxon>
        <taxon>metagenomes</taxon>
        <taxon>ecological metagenomes</taxon>
    </lineage>
</organism>
<proteinExistence type="predicted"/>
<comment type="cofactor">
    <cofactor evidence="1">
        <name>Mg(2+)</name>
        <dbReference type="ChEBI" id="CHEBI:18420"/>
    </cofactor>
</comment>
<dbReference type="GO" id="GO:0019693">
    <property type="term" value="P:ribose phosphate metabolic process"/>
    <property type="evidence" value="ECO:0007669"/>
    <property type="project" value="TreeGrafter"/>
</dbReference>
<dbReference type="GO" id="GO:0047631">
    <property type="term" value="F:ADP-ribose diphosphatase activity"/>
    <property type="evidence" value="ECO:0007669"/>
    <property type="project" value="UniProtKB-EC"/>
</dbReference>
<dbReference type="AlphaFoldDB" id="A0A3B0TAF0"/>
<dbReference type="EC" id="3.6.1.13" evidence="4"/>
<dbReference type="GO" id="GO:0006753">
    <property type="term" value="P:nucleoside phosphate metabolic process"/>
    <property type="evidence" value="ECO:0007669"/>
    <property type="project" value="TreeGrafter"/>
</dbReference>
<dbReference type="EMBL" id="UOEH01000419">
    <property type="protein sequence ID" value="VAW03976.1"/>
    <property type="molecule type" value="Genomic_DNA"/>
</dbReference>
<accession>A0A3B0TAF0</accession>
<reference evidence="4" key="1">
    <citation type="submission" date="2018-06" db="EMBL/GenBank/DDBJ databases">
        <authorList>
            <person name="Zhirakovskaya E."/>
        </authorList>
    </citation>
    <scope>NUCLEOTIDE SEQUENCE</scope>
</reference>
<dbReference type="CDD" id="cd24161">
    <property type="entry name" value="NUDIX_ADPRase_Ndx2"/>
    <property type="match status" value="1"/>
</dbReference>
<sequence>MSQRRIGPWTVQSDKTAFENPWIRIVDHKVVHPDGSDGEYGVVQFKNLAIGILAFDEDGRVPLIGQHRFALDRYSWELPEGGGPLDIAPLESAKRELAEETGFRAQSWAPLCAFDVSNSVTDERAQCFFAWDLEAGDAAPESSEALTMKTVSFNELLDLVMAGEITDSLTVAMTLNAYVKALRGAAPAPICEHILAARLRT</sequence>
<keyword evidence="2 4" id="KW-0378">Hydrolase</keyword>
<dbReference type="InterPro" id="IPR000086">
    <property type="entry name" value="NUDIX_hydrolase_dom"/>
</dbReference>
<dbReference type="Gene3D" id="3.90.79.10">
    <property type="entry name" value="Nucleoside Triphosphate Pyrophosphohydrolase"/>
    <property type="match status" value="1"/>
</dbReference>
<evidence type="ECO:0000256" key="2">
    <source>
        <dbReference type="ARBA" id="ARBA00022801"/>
    </source>
</evidence>
<feature type="domain" description="Nudix hydrolase" evidence="3">
    <location>
        <begin position="45"/>
        <end position="173"/>
    </location>
</feature>
<dbReference type="InterPro" id="IPR015797">
    <property type="entry name" value="NUDIX_hydrolase-like_dom_sf"/>
</dbReference>
<dbReference type="Pfam" id="PF00293">
    <property type="entry name" value="NUDIX"/>
    <property type="match status" value="1"/>
</dbReference>
<dbReference type="SUPFAM" id="SSF55811">
    <property type="entry name" value="Nudix"/>
    <property type="match status" value="1"/>
</dbReference>